<evidence type="ECO:0000259" key="6">
    <source>
        <dbReference type="Pfam" id="PF08281"/>
    </source>
</evidence>
<comment type="similarity">
    <text evidence="1">Belongs to the sigma-70 factor family. ECF subfamily.</text>
</comment>
<keyword evidence="8" id="KW-1185">Reference proteome</keyword>
<dbReference type="NCBIfam" id="TIGR02937">
    <property type="entry name" value="sigma70-ECF"/>
    <property type="match status" value="1"/>
</dbReference>
<evidence type="ECO:0000256" key="4">
    <source>
        <dbReference type="ARBA" id="ARBA00023163"/>
    </source>
</evidence>
<evidence type="ECO:0000313" key="7">
    <source>
        <dbReference type="EMBL" id="TLF44811.1"/>
    </source>
</evidence>
<dbReference type="Pfam" id="PF04542">
    <property type="entry name" value="Sigma70_r2"/>
    <property type="match status" value="1"/>
</dbReference>
<feature type="domain" description="RNA polymerase sigma-70 region 2" evidence="5">
    <location>
        <begin position="26"/>
        <end position="92"/>
    </location>
</feature>
<evidence type="ECO:0000259" key="5">
    <source>
        <dbReference type="Pfam" id="PF04542"/>
    </source>
</evidence>
<keyword evidence="3" id="KW-0731">Sigma factor</keyword>
<dbReference type="InterPro" id="IPR014284">
    <property type="entry name" value="RNA_pol_sigma-70_dom"/>
</dbReference>
<dbReference type="InterPro" id="IPR013325">
    <property type="entry name" value="RNA_pol_sigma_r2"/>
</dbReference>
<evidence type="ECO:0000256" key="3">
    <source>
        <dbReference type="ARBA" id="ARBA00023082"/>
    </source>
</evidence>
<protein>
    <submittedName>
        <fullName evidence="7">Sigma-70 family RNA polymerase sigma factor</fullName>
    </submittedName>
</protein>
<dbReference type="PANTHER" id="PTHR43133">
    <property type="entry name" value="RNA POLYMERASE ECF-TYPE SIGMA FACTO"/>
    <property type="match status" value="1"/>
</dbReference>
<dbReference type="GO" id="GO:0003677">
    <property type="term" value="F:DNA binding"/>
    <property type="evidence" value="ECO:0007669"/>
    <property type="project" value="InterPro"/>
</dbReference>
<dbReference type="CDD" id="cd06171">
    <property type="entry name" value="Sigma70_r4"/>
    <property type="match status" value="1"/>
</dbReference>
<dbReference type="InterPro" id="IPR036388">
    <property type="entry name" value="WH-like_DNA-bd_sf"/>
</dbReference>
<dbReference type="AlphaFoldDB" id="A0A5R8M5G4"/>
<dbReference type="Pfam" id="PF08281">
    <property type="entry name" value="Sigma70_r4_2"/>
    <property type="match status" value="1"/>
</dbReference>
<comment type="caution">
    <text evidence="7">The sequence shown here is derived from an EMBL/GenBank/DDBJ whole genome shotgun (WGS) entry which is preliminary data.</text>
</comment>
<dbReference type="InterPro" id="IPR007627">
    <property type="entry name" value="RNA_pol_sigma70_r2"/>
</dbReference>
<dbReference type="InterPro" id="IPR013324">
    <property type="entry name" value="RNA_pol_sigma_r3/r4-like"/>
</dbReference>
<evidence type="ECO:0000256" key="1">
    <source>
        <dbReference type="ARBA" id="ARBA00010641"/>
    </source>
</evidence>
<name>A0A5R8M5G4_9FLAO</name>
<reference evidence="7 8" key="1">
    <citation type="journal article" date="2017" name="Int. J. Syst. Evol. Microbiol.">
        <title>Maripseudobacter aurantiacus gen. nov., sp. nov., a novel member of the family Flavobacteriaceae isolated from a sedimentation basin.</title>
        <authorList>
            <person name="Chen C."/>
            <person name="Su Y."/>
            <person name="Tao T."/>
            <person name="Fu G."/>
            <person name="Zhang C."/>
            <person name="Sun C."/>
            <person name="Zhang X."/>
            <person name="Wu M."/>
        </authorList>
    </citation>
    <scope>NUCLEOTIDE SEQUENCE [LARGE SCALE GENOMIC DNA]</scope>
    <source>
        <strain evidence="8">CDA4</strain>
    </source>
</reference>
<dbReference type="Proteomes" id="UP000308382">
    <property type="component" value="Unassembled WGS sequence"/>
</dbReference>
<sequence length="190" mass="22499">MEFLNPINARHLKSKLHREIDELEILFKEHFDFLCLVSLSILKDKSASKDVVQDFFLSFWKNRKNIELNVSFKAYAIRSVKNLSIQVLRKVDKEHKALKDFTPLKNEYNIDCPPSKRDERLEELLNKLPEKRKQIFVSYVINGQSYAEIAENNGISINTVKTQMKRAYQFLRSEATEDLLYFFILLFTIF</sequence>
<keyword evidence="2" id="KW-0805">Transcription regulation</keyword>
<evidence type="ECO:0000313" key="8">
    <source>
        <dbReference type="Proteomes" id="UP000308382"/>
    </source>
</evidence>
<dbReference type="SUPFAM" id="SSF88946">
    <property type="entry name" value="Sigma2 domain of RNA polymerase sigma factors"/>
    <property type="match status" value="1"/>
</dbReference>
<dbReference type="InterPro" id="IPR039425">
    <property type="entry name" value="RNA_pol_sigma-70-like"/>
</dbReference>
<dbReference type="GO" id="GO:0006352">
    <property type="term" value="P:DNA-templated transcription initiation"/>
    <property type="evidence" value="ECO:0007669"/>
    <property type="project" value="InterPro"/>
</dbReference>
<gene>
    <name evidence="7" type="ORF">FEK29_08575</name>
</gene>
<feature type="domain" description="RNA polymerase sigma factor 70 region 4 type 2" evidence="6">
    <location>
        <begin position="119"/>
        <end position="171"/>
    </location>
</feature>
<dbReference type="SUPFAM" id="SSF88659">
    <property type="entry name" value="Sigma3 and sigma4 domains of RNA polymerase sigma factors"/>
    <property type="match status" value="1"/>
</dbReference>
<accession>A0A5R8M5G4</accession>
<dbReference type="InterPro" id="IPR013249">
    <property type="entry name" value="RNA_pol_sigma70_r4_t2"/>
</dbReference>
<evidence type="ECO:0000256" key="2">
    <source>
        <dbReference type="ARBA" id="ARBA00023015"/>
    </source>
</evidence>
<organism evidence="7 8">
    <name type="scientific">Maribacter aurantiacus</name>
    <dbReference type="NCBI Taxonomy" id="1882343"/>
    <lineage>
        <taxon>Bacteria</taxon>
        <taxon>Pseudomonadati</taxon>
        <taxon>Bacteroidota</taxon>
        <taxon>Flavobacteriia</taxon>
        <taxon>Flavobacteriales</taxon>
        <taxon>Flavobacteriaceae</taxon>
        <taxon>Maribacter</taxon>
    </lineage>
</organism>
<proteinExistence type="inferred from homology"/>
<keyword evidence="4" id="KW-0804">Transcription</keyword>
<dbReference type="Gene3D" id="1.10.1740.10">
    <property type="match status" value="1"/>
</dbReference>
<dbReference type="PANTHER" id="PTHR43133:SF46">
    <property type="entry name" value="RNA POLYMERASE SIGMA-70 FACTOR ECF SUBFAMILY"/>
    <property type="match status" value="1"/>
</dbReference>
<dbReference type="EMBL" id="VBUK01000004">
    <property type="protein sequence ID" value="TLF44811.1"/>
    <property type="molecule type" value="Genomic_DNA"/>
</dbReference>
<dbReference type="GO" id="GO:0016987">
    <property type="term" value="F:sigma factor activity"/>
    <property type="evidence" value="ECO:0007669"/>
    <property type="project" value="UniProtKB-KW"/>
</dbReference>
<dbReference type="Gene3D" id="1.10.10.10">
    <property type="entry name" value="Winged helix-like DNA-binding domain superfamily/Winged helix DNA-binding domain"/>
    <property type="match status" value="1"/>
</dbReference>